<gene>
    <name evidence="1" type="ORF">RFULGI_LOCUS14791</name>
</gene>
<dbReference type="EMBL" id="CAJVPZ010044268">
    <property type="protein sequence ID" value="CAG8767244.1"/>
    <property type="molecule type" value="Genomic_DNA"/>
</dbReference>
<dbReference type="OrthoDB" id="2441119at2759"/>
<proteinExistence type="predicted"/>
<comment type="caution">
    <text evidence="1">The sequence shown here is derived from an EMBL/GenBank/DDBJ whole genome shotgun (WGS) entry which is preliminary data.</text>
</comment>
<keyword evidence="2" id="KW-1185">Reference proteome</keyword>
<dbReference type="AlphaFoldDB" id="A0A9N9NY40"/>
<sequence>QKKIITFQNTKSLLNIKDKQRLIQELFTSESSREEVKLQLCNKAFNTKDGTNRANQEEILYWPIYKKNFRVQFNEFIKNSGDKISKKKEYDYR</sequence>
<name>A0A9N9NY40_9GLOM</name>
<accession>A0A9N9NY40</accession>
<feature type="non-terminal residue" evidence="1">
    <location>
        <position position="93"/>
    </location>
</feature>
<dbReference type="Proteomes" id="UP000789396">
    <property type="component" value="Unassembled WGS sequence"/>
</dbReference>
<evidence type="ECO:0000313" key="1">
    <source>
        <dbReference type="EMBL" id="CAG8767244.1"/>
    </source>
</evidence>
<protein>
    <submittedName>
        <fullName evidence="1">7538_t:CDS:1</fullName>
    </submittedName>
</protein>
<evidence type="ECO:0000313" key="2">
    <source>
        <dbReference type="Proteomes" id="UP000789396"/>
    </source>
</evidence>
<feature type="non-terminal residue" evidence="1">
    <location>
        <position position="1"/>
    </location>
</feature>
<reference evidence="1" key="1">
    <citation type="submission" date="2021-06" db="EMBL/GenBank/DDBJ databases">
        <authorList>
            <person name="Kallberg Y."/>
            <person name="Tangrot J."/>
            <person name="Rosling A."/>
        </authorList>
    </citation>
    <scope>NUCLEOTIDE SEQUENCE</scope>
    <source>
        <strain evidence="1">IN212</strain>
    </source>
</reference>
<organism evidence="1 2">
    <name type="scientific">Racocetra fulgida</name>
    <dbReference type="NCBI Taxonomy" id="60492"/>
    <lineage>
        <taxon>Eukaryota</taxon>
        <taxon>Fungi</taxon>
        <taxon>Fungi incertae sedis</taxon>
        <taxon>Mucoromycota</taxon>
        <taxon>Glomeromycotina</taxon>
        <taxon>Glomeromycetes</taxon>
        <taxon>Diversisporales</taxon>
        <taxon>Gigasporaceae</taxon>
        <taxon>Racocetra</taxon>
    </lineage>
</organism>